<protein>
    <recommendedName>
        <fullName evidence="1">BAR domain-containing protein</fullName>
    </recommendedName>
</protein>
<reference evidence="2" key="2">
    <citation type="submission" date="2025-09" db="UniProtKB">
        <authorList>
            <consortium name="Ensembl"/>
        </authorList>
    </citation>
    <scope>IDENTIFICATION</scope>
</reference>
<dbReference type="SUPFAM" id="SSF103657">
    <property type="entry name" value="BAR/IMD domain-like"/>
    <property type="match status" value="1"/>
</dbReference>
<accession>A0A674GRF2</accession>
<evidence type="ECO:0000259" key="1">
    <source>
        <dbReference type="Pfam" id="PF16746"/>
    </source>
</evidence>
<evidence type="ECO:0000313" key="3">
    <source>
        <dbReference type="Proteomes" id="UP000007754"/>
    </source>
</evidence>
<dbReference type="AlphaFoldDB" id="A0A674GRF2"/>
<dbReference type="Ensembl" id="ENSTGUT00000046190.1">
    <property type="protein sequence ID" value="ENSTGUP00000024990.1"/>
    <property type="gene ID" value="ENSTGUG00000020666.1"/>
</dbReference>
<sequence>MTVELDFEECLRDSPWFRAALDEAAADAAELETHLEKVLKLCSAVLEAGRVLEVSSRAFAAGLRELAGTPRGDPLVRVRPPKTPWGGAEPRVWGVLAGGEPQIWGPGRSWVALRALGGNFGDPWGEFWGVWKEVWGSREEFWGFWGVLGLPGGLGGPWGEFWVPWWEFGGPQWEFWGS</sequence>
<organism evidence="2 3">
    <name type="scientific">Taeniopygia guttata</name>
    <name type="common">Zebra finch</name>
    <name type="synonym">Poephila guttata</name>
    <dbReference type="NCBI Taxonomy" id="59729"/>
    <lineage>
        <taxon>Eukaryota</taxon>
        <taxon>Metazoa</taxon>
        <taxon>Chordata</taxon>
        <taxon>Craniata</taxon>
        <taxon>Vertebrata</taxon>
        <taxon>Euteleostomi</taxon>
        <taxon>Archelosauria</taxon>
        <taxon>Archosauria</taxon>
        <taxon>Dinosauria</taxon>
        <taxon>Saurischia</taxon>
        <taxon>Theropoda</taxon>
        <taxon>Coelurosauria</taxon>
        <taxon>Aves</taxon>
        <taxon>Neognathae</taxon>
        <taxon>Neoaves</taxon>
        <taxon>Telluraves</taxon>
        <taxon>Australaves</taxon>
        <taxon>Passeriformes</taxon>
        <taxon>Passeroidea</taxon>
        <taxon>Estrildidae</taxon>
        <taxon>Estrildinae</taxon>
        <taxon>Taeniopygia</taxon>
    </lineage>
</organism>
<dbReference type="InParanoid" id="A0A674GRF2"/>
<reference evidence="2" key="1">
    <citation type="submission" date="2025-08" db="UniProtKB">
        <authorList>
            <consortium name="Ensembl"/>
        </authorList>
    </citation>
    <scope>IDENTIFICATION</scope>
</reference>
<dbReference type="Gene3D" id="1.20.1270.60">
    <property type="entry name" value="Arfaptin homology (AH) domain/BAR domain"/>
    <property type="match status" value="1"/>
</dbReference>
<dbReference type="Proteomes" id="UP000007754">
    <property type="component" value="Unplaced"/>
</dbReference>
<dbReference type="GO" id="GO:0005737">
    <property type="term" value="C:cytoplasm"/>
    <property type="evidence" value="ECO:0007669"/>
    <property type="project" value="InterPro"/>
</dbReference>
<evidence type="ECO:0000313" key="2">
    <source>
        <dbReference type="Ensembl" id="ENSTGUP00000024990.1"/>
    </source>
</evidence>
<dbReference type="InterPro" id="IPR027267">
    <property type="entry name" value="AH/BAR_dom_sf"/>
</dbReference>
<dbReference type="InterPro" id="IPR004148">
    <property type="entry name" value="BAR_dom"/>
</dbReference>
<feature type="domain" description="BAR" evidence="1">
    <location>
        <begin position="5"/>
        <end position="75"/>
    </location>
</feature>
<name>A0A674GRF2_TAEGU</name>
<proteinExistence type="predicted"/>
<dbReference type="Pfam" id="PF16746">
    <property type="entry name" value="BAR_3"/>
    <property type="match status" value="1"/>
</dbReference>
<keyword evidence="3" id="KW-1185">Reference proteome</keyword>